<gene>
    <name evidence="2" type="ORF">HMPREF3200_00173</name>
</gene>
<dbReference type="OrthoDB" id="1690177at2"/>
<feature type="transmembrane region" description="Helical" evidence="1">
    <location>
        <begin position="94"/>
        <end position="112"/>
    </location>
</feature>
<organism evidence="2 3">
    <name type="scientific">Anaerococcus tetradius</name>
    <dbReference type="NCBI Taxonomy" id="33036"/>
    <lineage>
        <taxon>Bacteria</taxon>
        <taxon>Bacillati</taxon>
        <taxon>Bacillota</taxon>
        <taxon>Tissierellia</taxon>
        <taxon>Tissierellales</taxon>
        <taxon>Peptoniphilaceae</taxon>
        <taxon>Anaerococcus</taxon>
    </lineage>
</organism>
<dbReference type="AlphaFoldDB" id="A0A133KHU7"/>
<protein>
    <recommendedName>
        <fullName evidence="4">DUF3169 domain-containing protein</fullName>
    </recommendedName>
</protein>
<dbReference type="RefSeq" id="WP_060928877.1">
    <property type="nucleotide sequence ID" value="NZ_CAMPNK010000023.1"/>
</dbReference>
<dbReference type="STRING" id="33036.HMPREF3200_00173"/>
<keyword evidence="3" id="KW-1185">Reference proteome</keyword>
<evidence type="ECO:0000313" key="2">
    <source>
        <dbReference type="EMBL" id="KWZ79115.1"/>
    </source>
</evidence>
<feature type="transmembrane region" description="Helical" evidence="1">
    <location>
        <begin position="44"/>
        <end position="63"/>
    </location>
</feature>
<evidence type="ECO:0000256" key="1">
    <source>
        <dbReference type="SAM" id="Phobius"/>
    </source>
</evidence>
<dbReference type="EMBL" id="LRPM01000005">
    <property type="protein sequence ID" value="KWZ79115.1"/>
    <property type="molecule type" value="Genomic_DNA"/>
</dbReference>
<proteinExistence type="predicted"/>
<evidence type="ECO:0000313" key="3">
    <source>
        <dbReference type="Proteomes" id="UP000070383"/>
    </source>
</evidence>
<dbReference type="Proteomes" id="UP000070383">
    <property type="component" value="Unassembled WGS sequence"/>
</dbReference>
<feature type="transmembrane region" description="Helical" evidence="1">
    <location>
        <begin position="186"/>
        <end position="208"/>
    </location>
</feature>
<keyword evidence="1" id="KW-0812">Transmembrane</keyword>
<feature type="transmembrane region" description="Helical" evidence="1">
    <location>
        <begin position="214"/>
        <end position="231"/>
    </location>
</feature>
<evidence type="ECO:0008006" key="4">
    <source>
        <dbReference type="Google" id="ProtNLM"/>
    </source>
</evidence>
<reference evidence="3" key="1">
    <citation type="submission" date="2016-01" db="EMBL/GenBank/DDBJ databases">
        <authorList>
            <person name="Mitreva M."/>
            <person name="Pepin K.H."/>
            <person name="Mihindukulasuriya K.A."/>
            <person name="Fulton R."/>
            <person name="Fronick C."/>
            <person name="O'Laughlin M."/>
            <person name="Miner T."/>
            <person name="Herter B."/>
            <person name="Rosa B.A."/>
            <person name="Cordes M."/>
            <person name="Tomlinson C."/>
            <person name="Wollam A."/>
            <person name="Palsikar V.B."/>
            <person name="Mardis E.R."/>
            <person name="Wilson R.K."/>
        </authorList>
    </citation>
    <scope>NUCLEOTIDE SEQUENCE [LARGE SCALE GENOMIC DNA]</scope>
    <source>
        <strain evidence="3">MJR8151</strain>
    </source>
</reference>
<feature type="transmembrane region" description="Helical" evidence="1">
    <location>
        <begin position="7"/>
        <end position="24"/>
    </location>
</feature>
<sequence>MNKKKFLMLIIVGLLVGTFSGWIFENVALSDLGKAIKFFLIKNVFAISLTVIVLSLIIAYAFYRKSKKEIEKGLKGEDPIPTKYTNYSLMVREVSIFLIFALESIWAMSMGVYSYKSWINIKEALIIILGFIVYIILISMIFQKNYELIKKVEPNRKADTLDFKFNKKFIEESDEMLKADYYKKGYRGYSATILTNFIMLVVLSGLGFYTDVGILAPIFLAISSIIGIIAAK</sequence>
<comment type="caution">
    <text evidence="2">The sequence shown here is derived from an EMBL/GenBank/DDBJ whole genome shotgun (WGS) entry which is preliminary data.</text>
</comment>
<name>A0A133KHU7_9FIRM</name>
<keyword evidence="1" id="KW-1133">Transmembrane helix</keyword>
<accession>A0A133KHU7</accession>
<feature type="transmembrane region" description="Helical" evidence="1">
    <location>
        <begin position="124"/>
        <end position="142"/>
    </location>
</feature>
<dbReference type="PATRIC" id="fig|33036.3.peg.176"/>
<keyword evidence="1" id="KW-0472">Membrane</keyword>